<dbReference type="HAMAP" id="MF_00484">
    <property type="entry name" value="Glycogen_synth"/>
    <property type="match status" value="1"/>
</dbReference>
<comment type="catalytic activity">
    <reaction evidence="1 7">
        <text>[(1-&gt;4)-alpha-D-glucosyl](n) + ADP-alpha-D-glucose = [(1-&gt;4)-alpha-D-glucosyl](n+1) + ADP + H(+)</text>
        <dbReference type="Rhea" id="RHEA:18189"/>
        <dbReference type="Rhea" id="RHEA-COMP:9584"/>
        <dbReference type="Rhea" id="RHEA-COMP:9587"/>
        <dbReference type="ChEBI" id="CHEBI:15378"/>
        <dbReference type="ChEBI" id="CHEBI:15444"/>
        <dbReference type="ChEBI" id="CHEBI:57498"/>
        <dbReference type="ChEBI" id="CHEBI:456216"/>
        <dbReference type="EC" id="2.4.1.21"/>
    </reaction>
</comment>
<evidence type="ECO:0000256" key="5">
    <source>
        <dbReference type="ARBA" id="ARBA00022679"/>
    </source>
</evidence>
<sequence length="476" mass="54351">MKVLFVASEAHPFIKTGGLGDVAYALPKTLRSLGVDVRVIIPKYGTMANSFKEKLKTLSTFNVPVGWRNQYGGLQYLEYEGIPYYFIDNEYYFKRPASYGYYDDGERFSYFCRAVLEAIDTMDNFTPDIIHCNDWHTGMIIPLMKEHFSWKNNYKNIRTIFTIHNLQYQGVFSKEILGELLSLGDEYFTEDKLKYYDGVSFMKGGLNFADKITTVSNTYAEEIKTAFYGEGLHGLLCARSNDLSGIVNGIDTTMYDPRKDKEIFFNFDENNIENKLFNKTKLQEQLNLPVNKDIPMIGMVTRLASQKGIDLISCLIEEILQLNIQLVVLGTGEPTYEDMFRYYAGKYPDKLSANICFNNELAKKIYAGSDLFLMPSLFEPCGIGQLIALRYGTLPIVRETGGLKDTVISFNEVTGEGNGFSFSNYNAHDMLYTIKRAVSLYENKPVFNNLIKRALTEDNSWCISAKKYIELYSSLQ</sequence>
<dbReference type="RefSeq" id="WP_264850824.1">
    <property type="nucleotide sequence ID" value="NZ_BRXR01000001.1"/>
</dbReference>
<gene>
    <name evidence="7 10" type="primary">glgA</name>
    <name evidence="10" type="ORF">bsdE14_29150</name>
</gene>
<evidence type="ECO:0000313" key="11">
    <source>
        <dbReference type="Proteomes" id="UP001208567"/>
    </source>
</evidence>
<comment type="pathway">
    <text evidence="7">Glycan biosynthesis; glycogen biosynthesis.</text>
</comment>
<accession>A0ABQ5N8I9</accession>
<dbReference type="Pfam" id="PF00534">
    <property type="entry name" value="Glycos_transf_1"/>
    <property type="match status" value="1"/>
</dbReference>
<dbReference type="EC" id="2.4.1.21" evidence="7"/>
<evidence type="ECO:0000256" key="1">
    <source>
        <dbReference type="ARBA" id="ARBA00001478"/>
    </source>
</evidence>
<evidence type="ECO:0000256" key="2">
    <source>
        <dbReference type="ARBA" id="ARBA00002764"/>
    </source>
</evidence>
<comment type="function">
    <text evidence="2 7">Synthesizes alpha-1,4-glucan chains using ADP-glucose.</text>
</comment>
<evidence type="ECO:0000256" key="4">
    <source>
        <dbReference type="ARBA" id="ARBA00022676"/>
    </source>
</evidence>
<dbReference type="PANTHER" id="PTHR45825:SF11">
    <property type="entry name" value="ALPHA AMYLASE DOMAIN-CONTAINING PROTEIN"/>
    <property type="match status" value="1"/>
</dbReference>
<dbReference type="InterPro" id="IPR001296">
    <property type="entry name" value="Glyco_trans_1"/>
</dbReference>
<dbReference type="Pfam" id="PF08323">
    <property type="entry name" value="Glyco_transf_5"/>
    <property type="match status" value="1"/>
</dbReference>
<dbReference type="Proteomes" id="UP001208567">
    <property type="component" value="Unassembled WGS sequence"/>
</dbReference>
<dbReference type="InterPro" id="IPR011835">
    <property type="entry name" value="GS/SS"/>
</dbReference>
<feature type="domain" description="Starch synthase catalytic" evidence="9">
    <location>
        <begin position="2"/>
        <end position="236"/>
    </location>
</feature>
<keyword evidence="6 7" id="KW-0320">Glycogen biosynthesis</keyword>
<dbReference type="Gene3D" id="3.40.50.2000">
    <property type="entry name" value="Glycogen Phosphorylase B"/>
    <property type="match status" value="2"/>
</dbReference>
<dbReference type="EMBL" id="BRXR01000001">
    <property type="protein sequence ID" value="GLC31505.1"/>
    <property type="molecule type" value="Genomic_DNA"/>
</dbReference>
<comment type="similarity">
    <text evidence="3 7">Belongs to the glycosyltransferase 1 family. Bacterial/plant glycogen synthase subfamily.</text>
</comment>
<keyword evidence="5 7" id="KW-0808">Transferase</keyword>
<dbReference type="NCBIfam" id="TIGR02095">
    <property type="entry name" value="glgA"/>
    <property type="match status" value="1"/>
</dbReference>
<evidence type="ECO:0000256" key="3">
    <source>
        <dbReference type="ARBA" id="ARBA00010281"/>
    </source>
</evidence>
<dbReference type="SUPFAM" id="SSF53756">
    <property type="entry name" value="UDP-Glycosyltransferase/glycogen phosphorylase"/>
    <property type="match status" value="1"/>
</dbReference>
<dbReference type="NCBIfam" id="NF001898">
    <property type="entry name" value="PRK00654.1-1"/>
    <property type="match status" value="1"/>
</dbReference>
<evidence type="ECO:0000313" key="10">
    <source>
        <dbReference type="EMBL" id="GLC31505.1"/>
    </source>
</evidence>
<evidence type="ECO:0000259" key="8">
    <source>
        <dbReference type="Pfam" id="PF00534"/>
    </source>
</evidence>
<reference evidence="10 11" key="1">
    <citation type="journal article" date="2024" name="Int. J. Syst. Evol. Microbiol.">
        <title>Clostridium omnivorum sp. nov., isolated from anoxic soil under the treatment of reductive soil disinfestation.</title>
        <authorList>
            <person name="Ueki A."/>
            <person name="Tonouchi A."/>
            <person name="Kaku N."/>
            <person name="Honma S."/>
            <person name="Ueki K."/>
        </authorList>
    </citation>
    <scope>NUCLEOTIDE SEQUENCE [LARGE SCALE GENOMIC DNA]</scope>
    <source>
        <strain evidence="10 11">E14</strain>
    </source>
</reference>
<keyword evidence="4 7" id="KW-0328">Glycosyltransferase</keyword>
<comment type="caution">
    <text evidence="10">The sequence shown here is derived from an EMBL/GenBank/DDBJ whole genome shotgun (WGS) entry which is preliminary data.</text>
</comment>
<keyword evidence="11" id="KW-1185">Reference proteome</keyword>
<dbReference type="PANTHER" id="PTHR45825">
    <property type="entry name" value="GRANULE-BOUND STARCH SYNTHASE 1, CHLOROPLASTIC/AMYLOPLASTIC"/>
    <property type="match status" value="1"/>
</dbReference>
<evidence type="ECO:0000259" key="9">
    <source>
        <dbReference type="Pfam" id="PF08323"/>
    </source>
</evidence>
<protein>
    <recommendedName>
        <fullName evidence="7">Glycogen synthase</fullName>
        <ecNumber evidence="7">2.4.1.21</ecNumber>
    </recommendedName>
    <alternativeName>
        <fullName evidence="7">Starch [bacterial glycogen] synthase</fullName>
    </alternativeName>
</protein>
<feature type="domain" description="Glycosyl transferase family 1" evidence="8">
    <location>
        <begin position="289"/>
        <end position="441"/>
    </location>
</feature>
<dbReference type="CDD" id="cd03791">
    <property type="entry name" value="GT5_Glycogen_synthase_DULL1-like"/>
    <property type="match status" value="1"/>
</dbReference>
<proteinExistence type="inferred from homology"/>
<name>A0ABQ5N8I9_9CLOT</name>
<dbReference type="InterPro" id="IPR013534">
    <property type="entry name" value="Starch_synth_cat_dom"/>
</dbReference>
<feature type="binding site" evidence="7">
    <location>
        <position position="15"/>
    </location>
    <ligand>
        <name>ADP-alpha-D-glucose</name>
        <dbReference type="ChEBI" id="CHEBI:57498"/>
    </ligand>
</feature>
<evidence type="ECO:0000256" key="7">
    <source>
        <dbReference type="HAMAP-Rule" id="MF_00484"/>
    </source>
</evidence>
<organism evidence="10 11">
    <name type="scientific">Clostridium omnivorum</name>
    <dbReference type="NCBI Taxonomy" id="1604902"/>
    <lineage>
        <taxon>Bacteria</taxon>
        <taxon>Bacillati</taxon>
        <taxon>Bacillota</taxon>
        <taxon>Clostridia</taxon>
        <taxon>Eubacteriales</taxon>
        <taxon>Clostridiaceae</taxon>
        <taxon>Clostridium</taxon>
    </lineage>
</organism>
<evidence type="ECO:0000256" key="6">
    <source>
        <dbReference type="ARBA" id="ARBA00023056"/>
    </source>
</evidence>